<feature type="signal peptide" evidence="7">
    <location>
        <begin position="1"/>
        <end position="23"/>
    </location>
</feature>
<evidence type="ECO:0000259" key="9">
    <source>
        <dbReference type="SMART" id="SM00458"/>
    </source>
</evidence>
<evidence type="ECO:0000313" key="11">
    <source>
        <dbReference type="Proteomes" id="UP001272716"/>
    </source>
</evidence>
<evidence type="ECO:0000256" key="3">
    <source>
        <dbReference type="ARBA" id="ARBA00019758"/>
    </source>
</evidence>
<dbReference type="Pfam" id="PF00388">
    <property type="entry name" value="PI-PLC-X"/>
    <property type="match status" value="1"/>
</dbReference>
<keyword evidence="10" id="KW-0456">Lyase</keyword>
<dbReference type="AlphaFoldDB" id="A0ABD5I923"/>
<evidence type="ECO:0000256" key="7">
    <source>
        <dbReference type="SAM" id="SignalP"/>
    </source>
</evidence>
<evidence type="ECO:0000313" key="10">
    <source>
        <dbReference type="EMBL" id="MDW9213675.1"/>
    </source>
</evidence>
<dbReference type="RefSeq" id="WP_001079912.1">
    <property type="nucleotide sequence ID" value="NZ_JAWQCK010000009.1"/>
</dbReference>
<dbReference type="Pfam" id="PF14200">
    <property type="entry name" value="RicinB_lectin_2"/>
    <property type="match status" value="1"/>
</dbReference>
<dbReference type="InterPro" id="IPR051057">
    <property type="entry name" value="PI-PLC_domain"/>
</dbReference>
<dbReference type="Gene3D" id="3.20.20.190">
    <property type="entry name" value="Phosphatidylinositol (PI) phosphodiesterase"/>
    <property type="match status" value="1"/>
</dbReference>
<organism evidence="10 11">
    <name type="scientific">Bacillus thuringiensis serovar toumanoffi</name>
    <dbReference type="NCBI Taxonomy" id="180862"/>
    <lineage>
        <taxon>Bacteria</taxon>
        <taxon>Bacillati</taxon>
        <taxon>Bacillota</taxon>
        <taxon>Bacilli</taxon>
        <taxon>Bacillales</taxon>
        <taxon>Bacillaceae</taxon>
        <taxon>Bacillus</taxon>
        <taxon>Bacillus cereus group</taxon>
    </lineage>
</organism>
<dbReference type="PROSITE" id="PS50007">
    <property type="entry name" value="PIPLC_X_DOMAIN"/>
    <property type="match status" value="1"/>
</dbReference>
<evidence type="ECO:0000259" key="8">
    <source>
        <dbReference type="SMART" id="SM00148"/>
    </source>
</evidence>
<evidence type="ECO:0000256" key="4">
    <source>
        <dbReference type="ARBA" id="ARBA00022963"/>
    </source>
</evidence>
<dbReference type="CDD" id="cd08586">
    <property type="entry name" value="PI-PLCc_BcPLC_like"/>
    <property type="match status" value="1"/>
</dbReference>
<gene>
    <name evidence="10" type="ORF">BTTOUR_33560</name>
</gene>
<dbReference type="GO" id="GO:0004436">
    <property type="term" value="F:phosphatidylinositol diacylglycerol-lyase activity"/>
    <property type="evidence" value="ECO:0007669"/>
    <property type="project" value="UniProtKB-EC"/>
</dbReference>
<dbReference type="SMART" id="SM00148">
    <property type="entry name" value="PLCXc"/>
    <property type="match status" value="1"/>
</dbReference>
<reference evidence="10 11" key="1">
    <citation type="submission" date="2023-10" db="EMBL/GenBank/DDBJ databases">
        <title>Draft Genome Sequence of Bacillus thuringiensis serovar. toumanoffi 4059: Identification of a Novel Cry Protein Candidate.</title>
        <authorList>
            <person name="Murdoch R.W."/>
            <person name="Gemler B."/>
            <person name="Heater B.S."/>
        </authorList>
    </citation>
    <scope>NUCLEOTIDE SEQUENCE [LARGE SCALE GENOMIC DNA]</scope>
    <source>
        <strain evidence="10 11">4059</strain>
    </source>
</reference>
<dbReference type="SMART" id="SM00458">
    <property type="entry name" value="RICIN"/>
    <property type="match status" value="1"/>
</dbReference>
<sequence>MNRILTISIALILVFSFSSAAYAHYHIGYSHDSTVEYINTDWMSSIRDDIRLNELSIPGTHDTMSNGYGGDIAQTQSLTLQNQLSTGIRFLDIRCRYTEGSFAIHHGPIFLHTMFGDVLNTAAKFLKNHPNEVILMRVKQEHSEVSDDLFNQTLRKYMDRYPGYFFDSQNRTNTNPTLKEMRGKIVLMMNVGGSNIGLNYPHDFNIQDDYHLSTNWDLYDKWSKVKKQLNEANTSYNRGSKIKFINYLSGSGGSFPYFVASGHSSPGTSAPRLATGLTTPGWSNSYPDFPRVDCFIGICTIAFEGTNILTTNYLENNNLNYTGIIVADFPGQGLIKNVIQANNHLLKSDKVTNGVYKIVSAINNTAVVDFSVSDQNVVLWQDHNGENQKWEFKYDENKHAYQIKSLLDPNVVLAWNNYKGSTNVFGTPNQQKEEHYWILDKVSDDHYIIKNKLDPNLVLDVDRGDPNNGTNIKVNRQHNLNSVDIPAQKFKLNKIS</sequence>
<keyword evidence="4" id="KW-0442">Lipid degradation</keyword>
<comment type="caution">
    <text evidence="10">The sequence shown here is derived from an EMBL/GenBank/DDBJ whole genome shotgun (WGS) entry which is preliminary data.</text>
</comment>
<name>A0ABD5I923_BACTU</name>
<feature type="domain" description="Ricin B lectin" evidence="9">
    <location>
        <begin position="353"/>
        <end position="493"/>
    </location>
</feature>
<comment type="catalytic activity">
    <reaction evidence="1">
        <text>a 1,2-diacyl-sn-glycero-3-phospho-(1D-myo-inositol) = 1D-myo-inositol 1,2-cyclic phosphate + a 1,2-diacyl-sn-glycerol</text>
        <dbReference type="Rhea" id="RHEA:17093"/>
        <dbReference type="ChEBI" id="CHEBI:17815"/>
        <dbReference type="ChEBI" id="CHEBI:57880"/>
        <dbReference type="ChEBI" id="CHEBI:58484"/>
        <dbReference type="EC" id="4.6.1.13"/>
    </reaction>
</comment>
<evidence type="ECO:0000256" key="5">
    <source>
        <dbReference type="ARBA" id="ARBA00030474"/>
    </source>
</evidence>
<evidence type="ECO:0000256" key="2">
    <source>
        <dbReference type="ARBA" id="ARBA00012581"/>
    </source>
</evidence>
<accession>A0ABD5I923</accession>
<dbReference type="Gene3D" id="2.80.10.50">
    <property type="match status" value="1"/>
</dbReference>
<evidence type="ECO:0000256" key="1">
    <source>
        <dbReference type="ARBA" id="ARBA00001316"/>
    </source>
</evidence>
<feature type="domain" description="Phosphatidylinositol-specific phospholipase C X" evidence="8">
    <location>
        <begin position="48"/>
        <end position="190"/>
    </location>
</feature>
<dbReference type="InterPro" id="IPR000772">
    <property type="entry name" value="Ricin_B_lectin"/>
</dbReference>
<keyword evidence="7" id="KW-0732">Signal</keyword>
<dbReference type="InterPro" id="IPR017946">
    <property type="entry name" value="PLC-like_Pdiesterase_TIM-brl"/>
</dbReference>
<dbReference type="PROSITE" id="PS50231">
    <property type="entry name" value="RICIN_B_LECTIN"/>
    <property type="match status" value="1"/>
</dbReference>
<dbReference type="CDD" id="cd23445">
    <property type="entry name" value="beta-trefoil_Ricin_HA17-like"/>
    <property type="match status" value="1"/>
</dbReference>
<dbReference type="InterPro" id="IPR035992">
    <property type="entry name" value="Ricin_B-like_lectins"/>
</dbReference>
<dbReference type="EMBL" id="JAWQCK010000009">
    <property type="protein sequence ID" value="MDW9213675.1"/>
    <property type="molecule type" value="Genomic_DNA"/>
</dbReference>
<dbReference type="InterPro" id="IPR000909">
    <property type="entry name" value="PLipase_C_PInositol-sp_X_dom"/>
</dbReference>
<dbReference type="Proteomes" id="UP001272716">
    <property type="component" value="Unassembled WGS sequence"/>
</dbReference>
<dbReference type="SUPFAM" id="SSF51695">
    <property type="entry name" value="PLC-like phosphodiesterases"/>
    <property type="match status" value="1"/>
</dbReference>
<proteinExistence type="predicted"/>
<dbReference type="SUPFAM" id="SSF50370">
    <property type="entry name" value="Ricin B-like lectins"/>
    <property type="match status" value="1"/>
</dbReference>
<keyword evidence="4" id="KW-0443">Lipid metabolism</keyword>
<evidence type="ECO:0000256" key="6">
    <source>
        <dbReference type="ARBA" id="ARBA00030782"/>
    </source>
</evidence>
<protein>
    <recommendedName>
        <fullName evidence="3">1-phosphatidylinositol phosphodiesterase</fullName>
        <ecNumber evidence="2">4.6.1.13</ecNumber>
    </recommendedName>
    <alternativeName>
        <fullName evidence="5">Phosphatidylinositol diacylglycerol-lyase</fullName>
    </alternativeName>
    <alternativeName>
        <fullName evidence="6">Phosphatidylinositol-specific phospholipase C</fullName>
    </alternativeName>
</protein>
<feature type="chain" id="PRO_5044830168" description="1-phosphatidylinositol phosphodiesterase" evidence="7">
    <location>
        <begin position="24"/>
        <end position="496"/>
    </location>
</feature>
<dbReference type="PANTHER" id="PTHR13593:SF113">
    <property type="entry name" value="SI:DKEY-266F7.9"/>
    <property type="match status" value="1"/>
</dbReference>
<dbReference type="EC" id="4.6.1.13" evidence="2"/>
<dbReference type="PANTHER" id="PTHR13593">
    <property type="match status" value="1"/>
</dbReference>
<dbReference type="GO" id="GO:0016042">
    <property type="term" value="P:lipid catabolic process"/>
    <property type="evidence" value="ECO:0007669"/>
    <property type="project" value="UniProtKB-KW"/>
</dbReference>